<dbReference type="GO" id="GO:0009254">
    <property type="term" value="P:peptidoglycan turnover"/>
    <property type="evidence" value="ECO:0007669"/>
    <property type="project" value="TreeGrafter"/>
</dbReference>
<dbReference type="InterPro" id="IPR051206">
    <property type="entry name" value="NAMLAA_amidase_2"/>
</dbReference>
<dbReference type="AlphaFoldDB" id="A0A2H0V638"/>
<dbReference type="PANTHER" id="PTHR30417">
    <property type="entry name" value="N-ACETYLMURAMOYL-L-ALANINE AMIDASE AMID"/>
    <property type="match status" value="1"/>
</dbReference>
<feature type="chain" id="PRO_5013776088" description="N-acetylmuramoyl-L-alanine amidase" evidence="6">
    <location>
        <begin position="23"/>
        <end position="535"/>
    </location>
</feature>
<comment type="caution">
    <text evidence="8">The sequence shown here is derived from an EMBL/GenBank/DDBJ whole genome shotgun (WGS) entry which is preliminary data.</text>
</comment>
<keyword evidence="6" id="KW-0732">Signal</keyword>
<dbReference type="Pfam" id="PF01510">
    <property type="entry name" value="Amidase_2"/>
    <property type="match status" value="1"/>
</dbReference>
<evidence type="ECO:0000259" key="7">
    <source>
        <dbReference type="SMART" id="SM00644"/>
    </source>
</evidence>
<feature type="transmembrane region" description="Helical" evidence="5">
    <location>
        <begin position="200"/>
        <end position="218"/>
    </location>
</feature>
<keyword evidence="4" id="KW-0961">Cell wall biogenesis/degradation</keyword>
<dbReference type="SMART" id="SM00644">
    <property type="entry name" value="Ami_2"/>
    <property type="match status" value="1"/>
</dbReference>
<dbReference type="CDD" id="cd06583">
    <property type="entry name" value="PGRP"/>
    <property type="match status" value="1"/>
</dbReference>
<comment type="catalytic activity">
    <reaction evidence="1">
        <text>Hydrolyzes the link between N-acetylmuramoyl residues and L-amino acid residues in certain cell-wall glycopeptides.</text>
        <dbReference type="EC" id="3.5.1.28"/>
    </reaction>
</comment>
<dbReference type="SUPFAM" id="SSF55846">
    <property type="entry name" value="N-acetylmuramoyl-L-alanine amidase-like"/>
    <property type="match status" value="1"/>
</dbReference>
<dbReference type="Proteomes" id="UP000229901">
    <property type="component" value="Unassembled WGS sequence"/>
</dbReference>
<gene>
    <name evidence="8" type="ORF">COT97_00640</name>
</gene>
<organism evidence="8 9">
    <name type="scientific">Candidatus Falkowbacteria bacterium CG10_big_fil_rev_8_21_14_0_10_39_11</name>
    <dbReference type="NCBI Taxonomy" id="1974565"/>
    <lineage>
        <taxon>Bacteria</taxon>
        <taxon>Candidatus Falkowiibacteriota</taxon>
    </lineage>
</organism>
<dbReference type="InterPro" id="IPR002502">
    <property type="entry name" value="Amidase_domain"/>
</dbReference>
<reference evidence="9" key="1">
    <citation type="submission" date="2017-09" db="EMBL/GenBank/DDBJ databases">
        <title>Depth-based differentiation of microbial function through sediment-hosted aquifers and enrichment of novel symbionts in the deep terrestrial subsurface.</title>
        <authorList>
            <person name="Probst A.J."/>
            <person name="Ladd B."/>
            <person name="Jarett J.K."/>
            <person name="Geller-Mcgrath D.E."/>
            <person name="Sieber C.M.K."/>
            <person name="Emerson J.B."/>
            <person name="Anantharaman K."/>
            <person name="Thomas B.C."/>
            <person name="Malmstrom R."/>
            <person name="Stieglmeier M."/>
            <person name="Klingl A."/>
            <person name="Woyke T."/>
            <person name="Ryan C.M."/>
            <person name="Banfield J.F."/>
        </authorList>
    </citation>
    <scope>NUCLEOTIDE SEQUENCE [LARGE SCALE GENOMIC DNA]</scope>
</reference>
<evidence type="ECO:0000256" key="4">
    <source>
        <dbReference type="ARBA" id="ARBA00023316"/>
    </source>
</evidence>
<keyword evidence="5" id="KW-0812">Transmembrane</keyword>
<evidence type="ECO:0000313" key="9">
    <source>
        <dbReference type="Proteomes" id="UP000229901"/>
    </source>
</evidence>
<dbReference type="Gene3D" id="3.40.80.10">
    <property type="entry name" value="Peptidoglycan recognition protein-like"/>
    <property type="match status" value="1"/>
</dbReference>
<evidence type="ECO:0000256" key="5">
    <source>
        <dbReference type="SAM" id="Phobius"/>
    </source>
</evidence>
<dbReference type="PANTHER" id="PTHR30417:SF1">
    <property type="entry name" value="N-ACETYLMURAMOYL-L-ALANINE AMIDASE AMID"/>
    <property type="match status" value="1"/>
</dbReference>
<protein>
    <recommendedName>
        <fullName evidence="2">N-acetylmuramoyl-L-alanine amidase</fullName>
        <ecNumber evidence="2">3.5.1.28</ecNumber>
    </recommendedName>
</protein>
<accession>A0A2H0V638</accession>
<dbReference type="EMBL" id="PFAP01000003">
    <property type="protein sequence ID" value="PIR94538.1"/>
    <property type="molecule type" value="Genomic_DNA"/>
</dbReference>
<feature type="transmembrane region" description="Helical" evidence="5">
    <location>
        <begin position="161"/>
        <end position="188"/>
    </location>
</feature>
<evidence type="ECO:0000313" key="8">
    <source>
        <dbReference type="EMBL" id="PIR94538.1"/>
    </source>
</evidence>
<dbReference type="GO" id="GO:0009253">
    <property type="term" value="P:peptidoglycan catabolic process"/>
    <property type="evidence" value="ECO:0007669"/>
    <property type="project" value="InterPro"/>
</dbReference>
<keyword evidence="5" id="KW-0472">Membrane</keyword>
<dbReference type="EC" id="3.5.1.28" evidence="2"/>
<sequence length="535" mass="57632">MKKIALLLPLLLLLFLPQSSEAGSTKIGTVCKDSSACEVGRCQTSDLKNTENKFCVCNEAADCATAYGGTASDWQCNEGSTSAHDLNVCFKVAESKSIYPLSTDQTIETSTKVEQDKEDKKVVFTPPSLPAIGGLCNLKPVESSLGATAVFSWIGQCVAGLYSYGFMLGIMFAILMIIIGGIVLMTAGASENSVSTGKKLIFSSFFGLIVLMSSYLILSNINPNLVEFAPTELKLIDAVELELKAGEEEHAENQEDPVPGSSVPEGTIGVVGAKCEKYPTKSDGSGDKSLINILECDTAYQREQSAVTYVILHDTGRNAAGTANSWHQTCVDNNGAQGKCKSTHYVIETTGKVYQLMDESKIAYHAGTAWNRASIGIDLQRSLSTSWIYSRIDECVKACKEGSYMTKKGKSAFPGCSTPAAARQKCNLALSPAQYNSLNKLLTEIAGRTSVQLTDKYVRAHCEGSASHSDPRNLDWSKLRLGLSNAPHYTSGGKADKLCKFSDKWEAEVEKQIVKYFGTSGQGFGNLFGATDFFQ</sequence>
<name>A0A2H0V638_9BACT</name>
<evidence type="ECO:0000256" key="1">
    <source>
        <dbReference type="ARBA" id="ARBA00001561"/>
    </source>
</evidence>
<feature type="domain" description="N-acetylmuramoyl-L-alanine amidase" evidence="7">
    <location>
        <begin position="297"/>
        <end position="472"/>
    </location>
</feature>
<dbReference type="GO" id="GO:0008745">
    <property type="term" value="F:N-acetylmuramoyl-L-alanine amidase activity"/>
    <property type="evidence" value="ECO:0007669"/>
    <property type="project" value="UniProtKB-EC"/>
</dbReference>
<keyword evidence="5" id="KW-1133">Transmembrane helix</keyword>
<dbReference type="InterPro" id="IPR036505">
    <property type="entry name" value="Amidase/PGRP_sf"/>
</dbReference>
<feature type="signal peptide" evidence="6">
    <location>
        <begin position="1"/>
        <end position="22"/>
    </location>
</feature>
<proteinExistence type="predicted"/>
<evidence type="ECO:0000256" key="3">
    <source>
        <dbReference type="ARBA" id="ARBA00022801"/>
    </source>
</evidence>
<evidence type="ECO:0000256" key="6">
    <source>
        <dbReference type="SAM" id="SignalP"/>
    </source>
</evidence>
<evidence type="ECO:0000256" key="2">
    <source>
        <dbReference type="ARBA" id="ARBA00011901"/>
    </source>
</evidence>
<keyword evidence="3" id="KW-0378">Hydrolase</keyword>
<dbReference type="GO" id="GO:0071555">
    <property type="term" value="P:cell wall organization"/>
    <property type="evidence" value="ECO:0007669"/>
    <property type="project" value="UniProtKB-KW"/>
</dbReference>